<protein>
    <recommendedName>
        <fullName evidence="1">DUF4455 domain-containing protein</fullName>
    </recommendedName>
</protein>
<sequence>MLLEEAIFSQDVCNNKTCLESITHDLPKTNLNYEWDPRELHANFDETKTGDANLALRINDKRKLEHNDVLTKLKSCMIRINSKIEHEIRIQSRYTKNYINQVFKECETFINSEDISEKNVLNLKEEIFNNMEKYIMTNNTNRDKKVDLFIRFLIELEKHRIGIYKELFRAAYNKCTNISYMLPYNLNVFFQYEIMQLWNKQLKEIQNELDETQIFIKNVKILWDGHYFRIDDLQNLVEMDLQQVITKNGLHCEVYENKFNLIIDKLRQQPSEAKLKKVLDEAFKFLRNVDNMYTSQEKAEIVVVKKYLDNIKMEIGVLRPEIQRFLKTFQIDEYFDPKSQRPRASKTKIVVDPSEYLMNPDITLCKYKTYLLKNWMFG</sequence>
<dbReference type="InterPro" id="IPR028089">
    <property type="entry name" value="DUF4455"/>
</dbReference>
<dbReference type="Proteomes" id="UP001154078">
    <property type="component" value="Chromosome 6"/>
</dbReference>
<name>A0A9P0FKK9_BRAAE</name>
<dbReference type="EMBL" id="OV121137">
    <property type="protein sequence ID" value="CAH0559059.1"/>
    <property type="molecule type" value="Genomic_DNA"/>
</dbReference>
<accession>A0A9P0FKK9</accession>
<dbReference type="Pfam" id="PF14643">
    <property type="entry name" value="DUF4455"/>
    <property type="match status" value="1"/>
</dbReference>
<organism evidence="2 3">
    <name type="scientific">Brassicogethes aeneus</name>
    <name type="common">Rape pollen beetle</name>
    <name type="synonym">Meligethes aeneus</name>
    <dbReference type="NCBI Taxonomy" id="1431903"/>
    <lineage>
        <taxon>Eukaryota</taxon>
        <taxon>Metazoa</taxon>
        <taxon>Ecdysozoa</taxon>
        <taxon>Arthropoda</taxon>
        <taxon>Hexapoda</taxon>
        <taxon>Insecta</taxon>
        <taxon>Pterygota</taxon>
        <taxon>Neoptera</taxon>
        <taxon>Endopterygota</taxon>
        <taxon>Coleoptera</taxon>
        <taxon>Polyphaga</taxon>
        <taxon>Cucujiformia</taxon>
        <taxon>Nitidulidae</taxon>
        <taxon>Meligethinae</taxon>
        <taxon>Brassicogethes</taxon>
    </lineage>
</organism>
<keyword evidence="3" id="KW-1185">Reference proteome</keyword>
<proteinExistence type="predicted"/>
<feature type="domain" description="DUF4455" evidence="1">
    <location>
        <begin position="194"/>
        <end position="316"/>
    </location>
</feature>
<evidence type="ECO:0000259" key="1">
    <source>
        <dbReference type="Pfam" id="PF14643"/>
    </source>
</evidence>
<evidence type="ECO:0000313" key="2">
    <source>
        <dbReference type="EMBL" id="CAH0559059.1"/>
    </source>
</evidence>
<reference evidence="2" key="1">
    <citation type="submission" date="2021-12" db="EMBL/GenBank/DDBJ databases">
        <authorList>
            <person name="King R."/>
        </authorList>
    </citation>
    <scope>NUCLEOTIDE SEQUENCE</scope>
</reference>
<evidence type="ECO:0000313" key="3">
    <source>
        <dbReference type="Proteomes" id="UP001154078"/>
    </source>
</evidence>
<dbReference type="OrthoDB" id="431588at2759"/>
<dbReference type="AlphaFoldDB" id="A0A9P0FKK9"/>
<gene>
    <name evidence="2" type="ORF">MELIAE_LOCUS9238</name>
</gene>